<evidence type="ECO:0000313" key="10">
    <source>
        <dbReference type="Proteomes" id="UP000234275"/>
    </source>
</evidence>
<evidence type="ECO:0000256" key="5">
    <source>
        <dbReference type="ARBA" id="ARBA00023242"/>
    </source>
</evidence>
<keyword evidence="2" id="KW-0507">mRNA processing</keyword>
<dbReference type="OrthoDB" id="6730379at2759"/>
<evidence type="ECO:0000256" key="6">
    <source>
        <dbReference type="PROSITE-ProRule" id="PRU00176"/>
    </source>
</evidence>
<organism evidence="9 10">
    <name type="scientific">Aspergillus steynii IBT 23096</name>
    <dbReference type="NCBI Taxonomy" id="1392250"/>
    <lineage>
        <taxon>Eukaryota</taxon>
        <taxon>Fungi</taxon>
        <taxon>Dikarya</taxon>
        <taxon>Ascomycota</taxon>
        <taxon>Pezizomycotina</taxon>
        <taxon>Eurotiomycetes</taxon>
        <taxon>Eurotiomycetidae</taxon>
        <taxon>Eurotiales</taxon>
        <taxon>Aspergillaceae</taxon>
        <taxon>Aspergillus</taxon>
        <taxon>Aspergillus subgen. Circumdati</taxon>
    </lineage>
</organism>
<dbReference type="STRING" id="1392250.A0A2I2GCY3"/>
<sequence>MHHFHRAATRLISSAASAPARSSWAFAPRSSPSVFLPRLSQPLSQYRWNSNNAPSQPEPPKQEAVEEQHNSNEQLIDATLQYVEGSSEKTGEIATEAEHLAAQKKPDLPIPESNRDSVKEHRHQKLKARATGTLEPKETVFVGNLFYDVTASDLRKQMEKYGVVERLQIVHDDRGFSRGYGYVMYDTIESARRAIDAMNWRVYEGRYVVVQFAQTNMHQFSKLRPVSRTLYIGNMAFEMTDRDLNELFKDIVNVMDIRVSIDRRTGKPRGFAHAEFTDTQASRKALEILSKKAPYGRKLHVNYADDGRSVTSGGPGNRE</sequence>
<feature type="compositionally biased region" description="Basic and acidic residues" evidence="7">
    <location>
        <begin position="60"/>
        <end position="70"/>
    </location>
</feature>
<evidence type="ECO:0000256" key="2">
    <source>
        <dbReference type="ARBA" id="ARBA00022664"/>
    </source>
</evidence>
<dbReference type="PANTHER" id="PTHR48028:SF4">
    <property type="entry name" value="SC35-LIKE SPLICING FACTOR"/>
    <property type="match status" value="1"/>
</dbReference>
<keyword evidence="10" id="KW-1185">Reference proteome</keyword>
<dbReference type="CDD" id="cd00590">
    <property type="entry name" value="RRM_SF"/>
    <property type="match status" value="1"/>
</dbReference>
<name>A0A2I2GCY3_9EURO</name>
<feature type="compositionally biased region" description="Polar residues" evidence="7">
    <location>
        <begin position="46"/>
        <end position="55"/>
    </location>
</feature>
<evidence type="ECO:0000256" key="4">
    <source>
        <dbReference type="ARBA" id="ARBA00023187"/>
    </source>
</evidence>
<dbReference type="GO" id="GO:0003723">
    <property type="term" value="F:RNA binding"/>
    <property type="evidence" value="ECO:0007669"/>
    <property type="project" value="UniProtKB-UniRule"/>
</dbReference>
<feature type="domain" description="RRM" evidence="8">
    <location>
        <begin position="138"/>
        <end position="215"/>
    </location>
</feature>
<keyword evidence="5" id="KW-0539">Nucleus</keyword>
<evidence type="ECO:0000256" key="3">
    <source>
        <dbReference type="ARBA" id="ARBA00022884"/>
    </source>
</evidence>
<dbReference type="SUPFAM" id="SSF54928">
    <property type="entry name" value="RNA-binding domain, RBD"/>
    <property type="match status" value="2"/>
</dbReference>
<reference evidence="9 10" key="1">
    <citation type="submission" date="2016-12" db="EMBL/GenBank/DDBJ databases">
        <title>The genomes of Aspergillus section Nigri reveals drivers in fungal speciation.</title>
        <authorList>
            <consortium name="DOE Joint Genome Institute"/>
            <person name="Vesth T.C."/>
            <person name="Nybo J."/>
            <person name="Theobald S."/>
            <person name="Brandl J."/>
            <person name="Frisvad J.C."/>
            <person name="Nielsen K.F."/>
            <person name="Lyhne E.K."/>
            <person name="Kogle M.E."/>
            <person name="Kuo A."/>
            <person name="Riley R."/>
            <person name="Clum A."/>
            <person name="Nolan M."/>
            <person name="Lipzen A."/>
            <person name="Salamov A."/>
            <person name="Henrissat B."/>
            <person name="Wiebenga A."/>
            <person name="De Vries R.P."/>
            <person name="Grigoriev I.V."/>
            <person name="Mortensen U.H."/>
            <person name="Andersen M.R."/>
            <person name="Baker S.E."/>
        </authorList>
    </citation>
    <scope>NUCLEOTIDE SEQUENCE [LARGE SCALE GENOMIC DNA]</scope>
    <source>
        <strain evidence="9 10">IBT 23096</strain>
    </source>
</reference>
<comment type="caution">
    <text evidence="9">The sequence shown here is derived from an EMBL/GenBank/DDBJ whole genome shotgun (WGS) entry which is preliminary data.</text>
</comment>
<dbReference type="Gene3D" id="3.30.70.330">
    <property type="match status" value="2"/>
</dbReference>
<evidence type="ECO:0000313" key="9">
    <source>
        <dbReference type="EMBL" id="PLB50707.1"/>
    </source>
</evidence>
<comment type="subcellular location">
    <subcellularLocation>
        <location evidence="1">Nucleus</location>
    </subcellularLocation>
</comment>
<dbReference type="PROSITE" id="PS50102">
    <property type="entry name" value="RRM"/>
    <property type="match status" value="2"/>
</dbReference>
<dbReference type="PANTHER" id="PTHR48028">
    <property type="entry name" value="GLYCINE-RICH RNA-BINDING PROTEIN RZ1A"/>
    <property type="match status" value="1"/>
</dbReference>
<keyword evidence="4" id="KW-0508">mRNA splicing</keyword>
<dbReference type="EMBL" id="MSFO01000003">
    <property type="protein sequence ID" value="PLB50707.1"/>
    <property type="molecule type" value="Genomic_DNA"/>
</dbReference>
<dbReference type="SMART" id="SM00360">
    <property type="entry name" value="RRM"/>
    <property type="match status" value="2"/>
</dbReference>
<dbReference type="VEuPathDB" id="FungiDB:P170DRAFT_435891"/>
<dbReference type="GO" id="GO:0008380">
    <property type="term" value="P:RNA splicing"/>
    <property type="evidence" value="ECO:0007669"/>
    <property type="project" value="UniProtKB-KW"/>
</dbReference>
<dbReference type="InterPro" id="IPR012677">
    <property type="entry name" value="Nucleotide-bd_a/b_plait_sf"/>
</dbReference>
<dbReference type="GO" id="GO:0005634">
    <property type="term" value="C:nucleus"/>
    <property type="evidence" value="ECO:0007669"/>
    <property type="project" value="UniProtKB-SubCell"/>
</dbReference>
<dbReference type="GeneID" id="36556739"/>
<feature type="region of interest" description="Disordered" evidence="7">
    <location>
        <begin position="46"/>
        <end position="70"/>
    </location>
</feature>
<dbReference type="Proteomes" id="UP000234275">
    <property type="component" value="Unassembled WGS sequence"/>
</dbReference>
<protein>
    <submittedName>
        <fullName evidence="9">RNA-binding domain-containing protein</fullName>
    </submittedName>
</protein>
<evidence type="ECO:0000256" key="1">
    <source>
        <dbReference type="ARBA" id="ARBA00004123"/>
    </source>
</evidence>
<dbReference type="InterPro" id="IPR000504">
    <property type="entry name" value="RRM_dom"/>
</dbReference>
<dbReference type="GO" id="GO:0006397">
    <property type="term" value="P:mRNA processing"/>
    <property type="evidence" value="ECO:0007669"/>
    <property type="project" value="UniProtKB-KW"/>
</dbReference>
<evidence type="ECO:0000259" key="8">
    <source>
        <dbReference type="PROSITE" id="PS50102"/>
    </source>
</evidence>
<keyword evidence="3 6" id="KW-0694">RNA-binding</keyword>
<accession>A0A2I2GCY3</accession>
<dbReference type="RefSeq" id="XP_024706009.1">
    <property type="nucleotide sequence ID" value="XM_024849040.1"/>
</dbReference>
<dbReference type="InterPro" id="IPR035979">
    <property type="entry name" value="RBD_domain_sf"/>
</dbReference>
<evidence type="ECO:0000256" key="7">
    <source>
        <dbReference type="SAM" id="MobiDB-lite"/>
    </source>
</evidence>
<dbReference type="Pfam" id="PF00076">
    <property type="entry name" value="RRM_1"/>
    <property type="match status" value="2"/>
</dbReference>
<feature type="domain" description="RRM" evidence="8">
    <location>
        <begin position="228"/>
        <end position="306"/>
    </location>
</feature>
<gene>
    <name evidence="9" type="ORF">P170DRAFT_435891</name>
</gene>
<proteinExistence type="predicted"/>
<dbReference type="InterPro" id="IPR051106">
    <property type="entry name" value="RNA-bind/splicing_reg"/>
</dbReference>
<dbReference type="AlphaFoldDB" id="A0A2I2GCY3"/>